<dbReference type="InterPro" id="IPR036397">
    <property type="entry name" value="RNaseH_sf"/>
</dbReference>
<dbReference type="SUPFAM" id="SSF53098">
    <property type="entry name" value="Ribonuclease H-like"/>
    <property type="match status" value="1"/>
</dbReference>
<evidence type="ECO:0000313" key="2">
    <source>
        <dbReference type="EMBL" id="MFC1849464.1"/>
    </source>
</evidence>
<dbReference type="InterPro" id="IPR012337">
    <property type="entry name" value="RNaseH-like_sf"/>
</dbReference>
<comment type="caution">
    <text evidence="2">The sequence shown here is derived from an EMBL/GenBank/DDBJ whole genome shotgun (WGS) entry which is preliminary data.</text>
</comment>
<dbReference type="Gene3D" id="3.30.420.10">
    <property type="entry name" value="Ribonuclease H-like superfamily/Ribonuclease H"/>
    <property type="match status" value="1"/>
</dbReference>
<organism evidence="2 3">
    <name type="scientific">candidate division CSSED10-310 bacterium</name>
    <dbReference type="NCBI Taxonomy" id="2855610"/>
    <lineage>
        <taxon>Bacteria</taxon>
        <taxon>Bacteria division CSSED10-310</taxon>
    </lineage>
</organism>
<dbReference type="EMBL" id="JBHPBY010000040">
    <property type="protein sequence ID" value="MFC1849464.1"/>
    <property type="molecule type" value="Genomic_DNA"/>
</dbReference>
<sequence>MSSRTKKVTIEWSDSDIDRLKKIMSSRTMPASHVQRAKILYSYYHGESKKAIARELQIGRPTVYLCIDKALKGGIELALSELPRSGRPPRIKHEDKLWVIHIACSKPKEFGYAQELWTYSLLAKYIRTHAQSSGHPPLVRATKSMIHSILNELEIRPHKMKYYLEQRDPEFEEKMAQLLCVYKEVQLMNERDDPGTSDRKWVVLCYDEKPGIQAIENTAPDLPPRPGKYSTYSRDHEYRRHGTLSLLAGIDLHNGRVLGLVRDTHSSTEFIEFLERVNNEYPLDWRIRIILDNHSAHISKQTMKWLAEYPNRFEFIFTPKHGSWLNLIESFFSKMARTFLRSIRVESKDELMERLIKYLAEVNDEPVVFRWKYKMDELI</sequence>
<feature type="domain" description="Tc1-like transposase DDE" evidence="1">
    <location>
        <begin position="203"/>
        <end position="351"/>
    </location>
</feature>
<reference evidence="2 3" key="1">
    <citation type="submission" date="2024-09" db="EMBL/GenBank/DDBJ databases">
        <title>Laminarin stimulates single cell rates of sulfate reduction while oxygen inhibits transcriptomic activity in coastal marine sediment.</title>
        <authorList>
            <person name="Lindsay M."/>
            <person name="Orcutt B."/>
            <person name="Emerson D."/>
            <person name="Stepanauskas R."/>
            <person name="D'Angelo T."/>
        </authorList>
    </citation>
    <scope>NUCLEOTIDE SEQUENCE [LARGE SCALE GENOMIC DNA]</scope>
    <source>
        <strain evidence="2">SAG AM-311-K15</strain>
    </source>
</reference>
<dbReference type="InterPro" id="IPR038717">
    <property type="entry name" value="Tc1-like_DDE_dom"/>
</dbReference>
<dbReference type="Proteomes" id="UP001594351">
    <property type="component" value="Unassembled WGS sequence"/>
</dbReference>
<dbReference type="NCBIfam" id="NF033545">
    <property type="entry name" value="transpos_IS630"/>
    <property type="match status" value="1"/>
</dbReference>
<name>A0ABV6YTF5_UNCC1</name>
<evidence type="ECO:0000259" key="1">
    <source>
        <dbReference type="Pfam" id="PF13358"/>
    </source>
</evidence>
<gene>
    <name evidence="2" type="ORF">ACFL27_04560</name>
</gene>
<dbReference type="Pfam" id="PF13565">
    <property type="entry name" value="HTH_32"/>
    <property type="match status" value="1"/>
</dbReference>
<evidence type="ECO:0000313" key="3">
    <source>
        <dbReference type="Proteomes" id="UP001594351"/>
    </source>
</evidence>
<accession>A0ABV6YTF5</accession>
<dbReference type="InterPro" id="IPR009057">
    <property type="entry name" value="Homeodomain-like_sf"/>
</dbReference>
<keyword evidence="3" id="KW-1185">Reference proteome</keyword>
<dbReference type="InterPro" id="IPR047655">
    <property type="entry name" value="Transpos_IS630-like"/>
</dbReference>
<dbReference type="SUPFAM" id="SSF46689">
    <property type="entry name" value="Homeodomain-like"/>
    <property type="match status" value="1"/>
</dbReference>
<dbReference type="Pfam" id="PF13358">
    <property type="entry name" value="DDE_3"/>
    <property type="match status" value="1"/>
</dbReference>
<protein>
    <submittedName>
        <fullName evidence="2">IS630 family transposase</fullName>
    </submittedName>
</protein>
<proteinExistence type="predicted"/>